<feature type="compositionally biased region" description="Low complexity" evidence="5">
    <location>
        <begin position="38"/>
        <end position="52"/>
    </location>
</feature>
<feature type="compositionally biased region" description="Polar residues" evidence="5">
    <location>
        <begin position="473"/>
        <end position="482"/>
    </location>
</feature>
<dbReference type="GO" id="GO:0008017">
    <property type="term" value="F:microtubule binding"/>
    <property type="evidence" value="ECO:0007669"/>
    <property type="project" value="TreeGrafter"/>
</dbReference>
<protein>
    <submittedName>
        <fullName evidence="6">Microtubule-associated tumor suppressor 1 homolog isoform X3</fullName>
    </submittedName>
</protein>
<dbReference type="GO" id="GO:0005737">
    <property type="term" value="C:cytoplasm"/>
    <property type="evidence" value="ECO:0007669"/>
    <property type="project" value="TreeGrafter"/>
</dbReference>
<feature type="compositionally biased region" description="Basic and acidic residues" evidence="5">
    <location>
        <begin position="487"/>
        <end position="498"/>
    </location>
</feature>
<gene>
    <name evidence="6" type="ORF">FSCOSCO3_A006318</name>
</gene>
<feature type="compositionally biased region" description="Low complexity" evidence="5">
    <location>
        <begin position="725"/>
        <end position="738"/>
    </location>
</feature>
<evidence type="ECO:0000313" key="6">
    <source>
        <dbReference type="EMBL" id="CAK6976086.1"/>
    </source>
</evidence>
<feature type="compositionally biased region" description="Low complexity" evidence="5">
    <location>
        <begin position="858"/>
        <end position="869"/>
    </location>
</feature>
<feature type="region of interest" description="Disordered" evidence="5">
    <location>
        <begin position="1087"/>
        <end position="1110"/>
    </location>
</feature>
<comment type="similarity">
    <text evidence="2">Belongs to the MTUS1 family.</text>
</comment>
<feature type="compositionally biased region" description="Polar residues" evidence="5">
    <location>
        <begin position="1295"/>
        <end position="1309"/>
    </location>
</feature>
<dbReference type="InterPro" id="IPR051293">
    <property type="entry name" value="MTUS1/CCDC69"/>
</dbReference>
<feature type="compositionally biased region" description="Low complexity" evidence="5">
    <location>
        <begin position="348"/>
        <end position="370"/>
    </location>
</feature>
<dbReference type="Proteomes" id="UP001314229">
    <property type="component" value="Unassembled WGS sequence"/>
</dbReference>
<evidence type="ECO:0000256" key="5">
    <source>
        <dbReference type="SAM" id="MobiDB-lite"/>
    </source>
</evidence>
<feature type="compositionally biased region" description="Basic and acidic residues" evidence="5">
    <location>
        <begin position="1087"/>
        <end position="1108"/>
    </location>
</feature>
<evidence type="ECO:0000313" key="7">
    <source>
        <dbReference type="Proteomes" id="UP001314229"/>
    </source>
</evidence>
<evidence type="ECO:0000256" key="1">
    <source>
        <dbReference type="ARBA" id="ARBA00004123"/>
    </source>
</evidence>
<feature type="compositionally biased region" description="Low complexity" evidence="5">
    <location>
        <begin position="790"/>
        <end position="803"/>
    </location>
</feature>
<feature type="compositionally biased region" description="Low complexity" evidence="5">
    <location>
        <begin position="891"/>
        <end position="909"/>
    </location>
</feature>
<feature type="compositionally biased region" description="Low complexity" evidence="5">
    <location>
        <begin position="225"/>
        <end position="238"/>
    </location>
</feature>
<feature type="compositionally biased region" description="Polar residues" evidence="5">
    <location>
        <begin position="739"/>
        <end position="756"/>
    </location>
</feature>
<dbReference type="PANTHER" id="PTHR24200">
    <property type="entry name" value="TOUCAN, ISOFORM A"/>
    <property type="match status" value="1"/>
</dbReference>
<comment type="caution">
    <text evidence="6">The sequence shown here is derived from an EMBL/GenBank/DDBJ whole genome shotgun (WGS) entry which is preliminary data.</text>
</comment>
<feature type="region of interest" description="Disordered" evidence="5">
    <location>
        <begin position="33"/>
        <end position="52"/>
    </location>
</feature>
<organism evidence="6 7">
    <name type="scientific">Scomber scombrus</name>
    <name type="common">Atlantic mackerel</name>
    <name type="synonym">Scomber vernalis</name>
    <dbReference type="NCBI Taxonomy" id="13677"/>
    <lineage>
        <taxon>Eukaryota</taxon>
        <taxon>Metazoa</taxon>
        <taxon>Chordata</taxon>
        <taxon>Craniata</taxon>
        <taxon>Vertebrata</taxon>
        <taxon>Euteleostomi</taxon>
        <taxon>Actinopterygii</taxon>
        <taxon>Neopterygii</taxon>
        <taxon>Teleostei</taxon>
        <taxon>Neoteleostei</taxon>
        <taxon>Acanthomorphata</taxon>
        <taxon>Pelagiaria</taxon>
        <taxon>Scombriformes</taxon>
        <taxon>Scombridae</taxon>
        <taxon>Scomber</taxon>
    </lineage>
</organism>
<name>A0AAV1PVZ7_SCOSC</name>
<dbReference type="EMBL" id="CAWUFR010000333">
    <property type="protein sequence ID" value="CAK6976086.1"/>
    <property type="molecule type" value="Genomic_DNA"/>
</dbReference>
<feature type="compositionally biased region" description="Polar residues" evidence="5">
    <location>
        <begin position="240"/>
        <end position="250"/>
    </location>
</feature>
<feature type="region of interest" description="Disordered" evidence="5">
    <location>
        <begin position="1290"/>
        <end position="1318"/>
    </location>
</feature>
<feature type="compositionally biased region" description="Polar residues" evidence="5">
    <location>
        <begin position="847"/>
        <end position="857"/>
    </location>
</feature>
<feature type="compositionally biased region" description="Low complexity" evidence="5">
    <location>
        <begin position="675"/>
        <end position="692"/>
    </location>
</feature>
<feature type="compositionally biased region" description="Low complexity" evidence="5">
    <location>
        <begin position="296"/>
        <end position="310"/>
    </location>
</feature>
<evidence type="ECO:0000256" key="2">
    <source>
        <dbReference type="ARBA" id="ARBA00007585"/>
    </source>
</evidence>
<dbReference type="PANTHER" id="PTHR24200:SF7">
    <property type="entry name" value="MICROTUBULE-ASSOCIATED TUMOR SUPPRESSOR 1"/>
    <property type="match status" value="1"/>
</dbReference>
<feature type="compositionally biased region" description="Basic and acidic residues" evidence="5">
    <location>
        <begin position="372"/>
        <end position="383"/>
    </location>
</feature>
<evidence type="ECO:0000256" key="3">
    <source>
        <dbReference type="ARBA" id="ARBA00023054"/>
    </source>
</evidence>
<sequence>MSVSEPSEIFSVVGKSGSSMTLPLHSAGDHNGNAFPISSSSSSSSSSCLGELSPESLRSVSSLSGGRTDSPLDYDMLEVTLTTTVMTKTDKITEVVISKWSPEEESKQDDNDDVSVGMMQTANDLSESNDYSTATSVYLDANSSEYHQDTWNDNDNLTLALSLTTHGGGHGNNDELSSRSSNGKRHGSSTPDSDATEIPEDDDEEEALFLSVCSDVDVRRRTSVTLTSSTSESSGGLLNPSDSTPPTDFQTEGFVAVSVADEKSSEQVLEGADGACPLDSPGEGQTEPSASEDLSEPTQISSSTPSSTNPVQDAKEVTVFPPEEAERYEVNSKPTQSNTSQPARVAKTKPATVTSTAPKTAASTAVKTSSLEAKRVSKVDLKNVKAKVGSRSTPSPPKPQGQNKSAPANGKKAVPRKEEVQANDGGKRQRSSPMKVAVLRPIRGRNCNLKTSHKTAANDSARLEKKTAAITRMRSTSISSLGSEVAEEGHQDTPRKVVQEVSDTVETKHPSGAAGEEPVEDQKDGTGEALLTEPAVEKPRNHSRKVSSKLGPNARQLARGTRVDRGPSEPPAPPPGTGTGPPGQGSAGPRQAQTDVSKLGEGGQSAGGGSPMRARLSFSQSQGIPKPRTAAERASALASLGPAASNAKSAANQQPPSGSVGRPAAPAASKLPVKGLPTSLSSSSLGSNENNGATSKAPLPSPGAPVPTGTKPDERPSRSTLPVVSQSAAKLTSSSSTAGPCTSAPSAPSDTVSANTAAPKPPAMRSRALSLQARTTTTGLKAPSVTSHITAKTAAANQTAAKTPSTANQGPTKQAASQYPLQRCGSARLSRLNSSVDKNKPREAPARSTNNNSSSQLPAPAGGNNQNQQQPPPDLVSDVVNANASVTSVLPAPAAETTNNAATGAPGLGFKARTGSRSSPKTASRLQNAPKPGTAGTAVSDGTLAAKQNQGKEQVEKKNQAINQLRKLLIQGNKRVEALATVIQHLFTEREETLKQKKELSLELSNLRDELVGSSQCCERLQKEKEEVRVSLEEALKRLQEQHKEELVQLEDRLRSFYQTEWDKVHQTYQEEADKCRMLMEQQVEELRSRQEAERKNQEESHNQKIESLKQQYDTSIQELKIIQRTDLENLEKTLKETEASLSEKISELSAQKEDLNEKLKSEEERRRRILSDKNLKDSHTVYLEQELESLKVVLEIKNNQLHQKEKKIMEMDKLAETNVKLEECLKKVQQENEDYKARMDKHAALSKQLSSEQVKLQQTLQKESKVNKRLSMENEELLWKLHNGDLLASPRRLSPTSPFGSPRNSASFPTAPPLSPR</sequence>
<reference evidence="6 7" key="1">
    <citation type="submission" date="2024-01" db="EMBL/GenBank/DDBJ databases">
        <authorList>
            <person name="Alioto T."/>
            <person name="Alioto T."/>
            <person name="Gomez Garrido J."/>
        </authorList>
    </citation>
    <scope>NUCLEOTIDE SEQUENCE [LARGE SCALE GENOMIC DNA]</scope>
</reference>
<evidence type="ECO:0000256" key="4">
    <source>
        <dbReference type="ARBA" id="ARBA00023242"/>
    </source>
</evidence>
<feature type="compositionally biased region" description="Polar residues" evidence="5">
    <location>
        <begin position="804"/>
        <end position="820"/>
    </location>
</feature>
<feature type="compositionally biased region" description="Gly residues" evidence="5">
    <location>
        <begin position="600"/>
        <end position="610"/>
    </location>
</feature>
<comment type="subcellular location">
    <subcellularLocation>
        <location evidence="1">Nucleus</location>
    </subcellularLocation>
</comment>
<feature type="compositionally biased region" description="Acidic residues" evidence="5">
    <location>
        <begin position="194"/>
        <end position="204"/>
    </location>
</feature>
<feature type="compositionally biased region" description="Polar residues" evidence="5">
    <location>
        <begin position="915"/>
        <end position="927"/>
    </location>
</feature>
<feature type="compositionally biased region" description="Polar residues" evidence="5">
    <location>
        <begin position="772"/>
        <end position="789"/>
    </location>
</feature>
<feature type="compositionally biased region" description="Gly residues" evidence="5">
    <location>
        <begin position="577"/>
        <end position="586"/>
    </location>
</feature>
<proteinExistence type="inferred from homology"/>
<feature type="compositionally biased region" description="Polar residues" evidence="5">
    <location>
        <begin position="448"/>
        <end position="458"/>
    </location>
</feature>
<dbReference type="GO" id="GO:0005634">
    <property type="term" value="C:nucleus"/>
    <property type="evidence" value="ECO:0007669"/>
    <property type="project" value="UniProtKB-SubCell"/>
</dbReference>
<keyword evidence="7" id="KW-1185">Reference proteome</keyword>
<feature type="compositionally biased region" description="Polar residues" evidence="5">
    <location>
        <begin position="332"/>
        <end position="342"/>
    </location>
</feature>
<feature type="compositionally biased region" description="Low complexity" evidence="5">
    <location>
        <begin position="634"/>
        <end position="655"/>
    </location>
</feature>
<keyword evidence="4" id="KW-0539">Nucleus</keyword>
<feature type="region of interest" description="Disordered" evidence="5">
    <location>
        <begin position="225"/>
        <end position="877"/>
    </location>
</feature>
<accession>A0AAV1PVZ7</accession>
<keyword evidence="3" id="KW-0175">Coiled coil</keyword>
<feature type="region of interest" description="Disordered" evidence="5">
    <location>
        <begin position="891"/>
        <end position="941"/>
    </location>
</feature>
<feature type="region of interest" description="Disordered" evidence="5">
    <location>
        <begin position="162"/>
        <end position="204"/>
    </location>
</feature>